<dbReference type="AlphaFoldDB" id="A0A0F9M1V2"/>
<dbReference type="EMBL" id="LAZR01005467">
    <property type="protein sequence ID" value="KKM99688.1"/>
    <property type="molecule type" value="Genomic_DNA"/>
</dbReference>
<sequence>MSIKLITSYSLSTGVVQFADGSKKKFKQESIAIIDKMFYMLASRDANFDNSIPDLSSEVGVDIAFDLLENHKRRR</sequence>
<protein>
    <submittedName>
        <fullName evidence="1">Uncharacterized protein</fullName>
    </submittedName>
</protein>
<name>A0A0F9M1V2_9ZZZZ</name>
<reference evidence="1" key="1">
    <citation type="journal article" date="2015" name="Nature">
        <title>Complex archaea that bridge the gap between prokaryotes and eukaryotes.</title>
        <authorList>
            <person name="Spang A."/>
            <person name="Saw J.H."/>
            <person name="Jorgensen S.L."/>
            <person name="Zaremba-Niedzwiedzka K."/>
            <person name="Martijn J."/>
            <person name="Lind A.E."/>
            <person name="van Eijk R."/>
            <person name="Schleper C."/>
            <person name="Guy L."/>
            <person name="Ettema T.J."/>
        </authorList>
    </citation>
    <scope>NUCLEOTIDE SEQUENCE</scope>
</reference>
<comment type="caution">
    <text evidence="1">The sequence shown here is derived from an EMBL/GenBank/DDBJ whole genome shotgun (WGS) entry which is preliminary data.</text>
</comment>
<gene>
    <name evidence="1" type="ORF">LCGC14_1145370</name>
</gene>
<proteinExistence type="predicted"/>
<organism evidence="1">
    <name type="scientific">marine sediment metagenome</name>
    <dbReference type="NCBI Taxonomy" id="412755"/>
    <lineage>
        <taxon>unclassified sequences</taxon>
        <taxon>metagenomes</taxon>
        <taxon>ecological metagenomes</taxon>
    </lineage>
</organism>
<evidence type="ECO:0000313" key="1">
    <source>
        <dbReference type="EMBL" id="KKM99688.1"/>
    </source>
</evidence>
<accession>A0A0F9M1V2</accession>